<evidence type="ECO:0000256" key="4">
    <source>
        <dbReference type="ARBA" id="ARBA00022801"/>
    </source>
</evidence>
<evidence type="ECO:0000259" key="18">
    <source>
        <dbReference type="PROSITE" id="PS51217"/>
    </source>
</evidence>
<keyword evidence="1" id="KW-0540">Nuclease</keyword>
<feature type="domain" description="UvrD-like helicase C-terminal" evidence="18">
    <location>
        <begin position="458"/>
        <end position="693"/>
    </location>
</feature>
<keyword evidence="9" id="KW-0234">DNA repair</keyword>
<keyword evidence="5 15" id="KW-0347">Helicase</keyword>
<feature type="binding site" evidence="15">
    <location>
        <begin position="23"/>
        <end position="30"/>
    </location>
    <ligand>
        <name>ATP</name>
        <dbReference type="ChEBI" id="CHEBI:30616"/>
    </ligand>
</feature>
<sequence>MNAIEAAVPSAEFCRTPRLLIRASAGTGKTFQLSNRYLSLLRSCPAEQILAVTFTRKAAGEILERILLRLAAAVLNDDQRTQLSGFLGGDELTAVECESLLAATVRQLHRVKVSTLDSFFSRLATSIPLEIGLPPNWSIADEHASRQVMVAAIDDVLRGSDDVTTRRLVYLLAKGIVPRSIARLMSTTVQTHYDIFRLTQADAWRRIQPPLPLSGEELEVLLVEHEQLDLSECEGIRKAHEKDVVKCRLGEWEDFLGSGPAKKLLEGETKFGRKELPAHVIDLYRRLIEQARSVLLKIWADQIFAVQALLAEFSAARKQLVAESGSLRFDDIAVALAERMRGVDSRALVHRLDGDIDHLLLDEFQDTSLLQWDVVWPFVDALDRREGTSFFCVGDVKQAIYGWRGGVAALFDKVQRDVPGVRSGMLNESRRSAPAIMSAVNRVFQNLELHPNLGDLAGDVVEWQRSFPEHSTAKLKAPGYVSLQTADAEPEGSDEKPGINGKRDRCIGRAVDIIAELITKRPDVTIGVLTRKNDMVGRVIHALAERGIPASEEGGVRLTTSAAVQLIQSLLRFADHPGDTVASYHVAHSPLGALFDIHLKMDVAQADAASLAIRRELAVQGYEAAIEKWARALDPLCNAREKSRLRRLCVLAAEYQLKAGLRPVEFAKRIDEERVEEPTASAVRVMTIHKSKGLEFDVVLLPDLDVGLFDTPDVCVGCPAPAERPDTVLIYRGDPQQKLLPPDLKRAIEQQRRTDVHEALCCLYVAMTRAAHALHMIIAPQAATQKGETTYQKTAAGLLRATLAQRPDLPPGEVLFECGDPRWFEELPAPETPGEGAPPAAARSSAEISFASAGSHRTRGRESASPSQGKGAGRSVRASQLLSIDAASGMERGTLWHLWCQETKWLDDGPLESERLRLVGRPHCRDESKLTRELKAFLKAAAATGVKDVFLRSAALKERAELGADVSVDCLTESRFTMLVEGRCVSGSIDRLVLYRRGGKVVAADVIDFKTDLAGEATPLRPAYREQVRQYASSVARTYGLDASVVRSRLVWLTTHRIEDVEAVRPGRLF</sequence>
<evidence type="ECO:0000256" key="1">
    <source>
        <dbReference type="ARBA" id="ARBA00022722"/>
    </source>
</evidence>
<dbReference type="GO" id="GO:0000725">
    <property type="term" value="P:recombinational repair"/>
    <property type="evidence" value="ECO:0007669"/>
    <property type="project" value="TreeGrafter"/>
</dbReference>
<dbReference type="GO" id="GO:0033202">
    <property type="term" value="C:DNA helicase complex"/>
    <property type="evidence" value="ECO:0007669"/>
    <property type="project" value="TreeGrafter"/>
</dbReference>
<evidence type="ECO:0000256" key="14">
    <source>
        <dbReference type="ARBA" id="ARBA00048988"/>
    </source>
</evidence>
<dbReference type="Gene3D" id="3.90.320.10">
    <property type="match status" value="1"/>
</dbReference>
<proteinExistence type="predicted"/>
<dbReference type="GO" id="GO:0003677">
    <property type="term" value="F:DNA binding"/>
    <property type="evidence" value="ECO:0007669"/>
    <property type="project" value="UniProtKB-KW"/>
</dbReference>
<dbReference type="OrthoDB" id="9810135at2"/>
<dbReference type="GO" id="GO:0043138">
    <property type="term" value="F:3'-5' DNA helicase activity"/>
    <property type="evidence" value="ECO:0007669"/>
    <property type="project" value="UniProtKB-EC"/>
</dbReference>
<reference evidence="19 20" key="1">
    <citation type="submission" date="2019-02" db="EMBL/GenBank/DDBJ databases">
        <title>Deep-cultivation of Planctomycetes and their phenomic and genomic characterization uncovers novel biology.</title>
        <authorList>
            <person name="Wiegand S."/>
            <person name="Jogler M."/>
            <person name="Boedeker C."/>
            <person name="Pinto D."/>
            <person name="Vollmers J."/>
            <person name="Rivas-Marin E."/>
            <person name="Kohn T."/>
            <person name="Peeters S.H."/>
            <person name="Heuer A."/>
            <person name="Rast P."/>
            <person name="Oberbeckmann S."/>
            <person name="Bunk B."/>
            <person name="Jeske O."/>
            <person name="Meyerdierks A."/>
            <person name="Storesund J.E."/>
            <person name="Kallscheuer N."/>
            <person name="Luecker S."/>
            <person name="Lage O.M."/>
            <person name="Pohl T."/>
            <person name="Merkel B.J."/>
            <person name="Hornburger P."/>
            <person name="Mueller R.-W."/>
            <person name="Bruemmer F."/>
            <person name="Labrenz M."/>
            <person name="Spormann A.M."/>
            <person name="Op den Camp H."/>
            <person name="Overmann J."/>
            <person name="Amann R."/>
            <person name="Jetten M.S.M."/>
            <person name="Mascher T."/>
            <person name="Medema M.H."/>
            <person name="Devos D.P."/>
            <person name="Kaster A.-K."/>
            <person name="Ovreas L."/>
            <person name="Rohde M."/>
            <person name="Galperin M.Y."/>
            <person name="Jogler C."/>
        </authorList>
    </citation>
    <scope>NUCLEOTIDE SEQUENCE [LARGE SCALE GENOMIC DNA]</scope>
    <source>
        <strain evidence="19 20">Pan44</strain>
    </source>
</reference>
<dbReference type="Gene3D" id="1.10.486.10">
    <property type="entry name" value="PCRA, domain 4"/>
    <property type="match status" value="1"/>
</dbReference>
<dbReference type="GO" id="GO:0004527">
    <property type="term" value="F:exonuclease activity"/>
    <property type="evidence" value="ECO:0007669"/>
    <property type="project" value="UniProtKB-KW"/>
</dbReference>
<dbReference type="InterPro" id="IPR011604">
    <property type="entry name" value="PDDEXK-like_dom_sf"/>
</dbReference>
<feature type="region of interest" description="Disordered" evidence="16">
    <location>
        <begin position="825"/>
        <end position="876"/>
    </location>
</feature>
<dbReference type="EMBL" id="CP036271">
    <property type="protein sequence ID" value="QDT54883.1"/>
    <property type="molecule type" value="Genomic_DNA"/>
</dbReference>
<dbReference type="RefSeq" id="WP_145030701.1">
    <property type="nucleotide sequence ID" value="NZ_CP036271.1"/>
</dbReference>
<evidence type="ECO:0000313" key="19">
    <source>
        <dbReference type="EMBL" id="QDT54883.1"/>
    </source>
</evidence>
<evidence type="ECO:0000256" key="2">
    <source>
        <dbReference type="ARBA" id="ARBA00022741"/>
    </source>
</evidence>
<dbReference type="GO" id="GO:0016887">
    <property type="term" value="F:ATP hydrolysis activity"/>
    <property type="evidence" value="ECO:0007669"/>
    <property type="project" value="RHEA"/>
</dbReference>
<dbReference type="SUPFAM" id="SSF52540">
    <property type="entry name" value="P-loop containing nucleoside triphosphate hydrolases"/>
    <property type="match status" value="1"/>
</dbReference>
<dbReference type="InterPro" id="IPR014016">
    <property type="entry name" value="UvrD-like_ATP-bd"/>
</dbReference>
<gene>
    <name evidence="19" type="primary">addA</name>
    <name evidence="19" type="ORF">Pan44_29220</name>
</gene>
<keyword evidence="4 15" id="KW-0378">Hydrolase</keyword>
<dbReference type="PROSITE" id="PS51217">
    <property type="entry name" value="UVRD_HELICASE_CTER"/>
    <property type="match status" value="1"/>
</dbReference>
<dbReference type="PANTHER" id="PTHR11070:SF2">
    <property type="entry name" value="ATP-DEPENDENT DNA HELICASE SRS2"/>
    <property type="match status" value="1"/>
</dbReference>
<evidence type="ECO:0000256" key="16">
    <source>
        <dbReference type="SAM" id="MobiDB-lite"/>
    </source>
</evidence>
<feature type="compositionally biased region" description="Low complexity" evidence="16">
    <location>
        <begin position="826"/>
        <end position="847"/>
    </location>
</feature>
<dbReference type="InParanoid" id="A0A517SFH7"/>
<dbReference type="InterPro" id="IPR014017">
    <property type="entry name" value="DNA_helicase_UvrD-like_C"/>
</dbReference>
<evidence type="ECO:0000256" key="11">
    <source>
        <dbReference type="ARBA" id="ARBA00034617"/>
    </source>
</evidence>
<protein>
    <recommendedName>
        <fullName evidence="12">DNA 3'-5' helicase</fullName>
        <ecNumber evidence="12">5.6.2.4</ecNumber>
    </recommendedName>
    <alternativeName>
        <fullName evidence="13">DNA 3'-5' helicase II</fullName>
    </alternativeName>
</protein>
<evidence type="ECO:0000256" key="15">
    <source>
        <dbReference type="PROSITE-ProRule" id="PRU00560"/>
    </source>
</evidence>
<accession>A0A517SFH7</accession>
<evidence type="ECO:0000256" key="13">
    <source>
        <dbReference type="ARBA" id="ARBA00034923"/>
    </source>
</evidence>
<keyword evidence="6" id="KW-0269">Exonuclease</keyword>
<organism evidence="19 20">
    <name type="scientific">Caulifigura coniformis</name>
    <dbReference type="NCBI Taxonomy" id="2527983"/>
    <lineage>
        <taxon>Bacteria</taxon>
        <taxon>Pseudomonadati</taxon>
        <taxon>Planctomycetota</taxon>
        <taxon>Planctomycetia</taxon>
        <taxon>Planctomycetales</taxon>
        <taxon>Planctomycetaceae</taxon>
        <taxon>Caulifigura</taxon>
    </lineage>
</organism>
<dbReference type="Pfam" id="PF00580">
    <property type="entry name" value="UvrD-helicase"/>
    <property type="match status" value="1"/>
</dbReference>
<keyword evidence="3" id="KW-0227">DNA damage</keyword>
<comment type="catalytic activity">
    <reaction evidence="11">
        <text>Couples ATP hydrolysis with the unwinding of duplex DNA by translocating in the 3'-5' direction.</text>
        <dbReference type="EC" id="5.6.2.4"/>
    </reaction>
</comment>
<dbReference type="Gene3D" id="3.40.50.300">
    <property type="entry name" value="P-loop containing nucleotide triphosphate hydrolases"/>
    <property type="match status" value="4"/>
</dbReference>
<keyword evidence="7 15" id="KW-0067">ATP-binding</keyword>
<dbReference type="KEGG" id="ccos:Pan44_29220"/>
<keyword evidence="20" id="KW-1185">Reference proteome</keyword>
<evidence type="ECO:0000256" key="5">
    <source>
        <dbReference type="ARBA" id="ARBA00022806"/>
    </source>
</evidence>
<evidence type="ECO:0000256" key="3">
    <source>
        <dbReference type="ARBA" id="ARBA00022763"/>
    </source>
</evidence>
<keyword evidence="10" id="KW-0413">Isomerase</keyword>
<dbReference type="GO" id="GO:0005524">
    <property type="term" value="F:ATP binding"/>
    <property type="evidence" value="ECO:0007669"/>
    <property type="project" value="UniProtKB-UniRule"/>
</dbReference>
<evidence type="ECO:0000259" key="17">
    <source>
        <dbReference type="PROSITE" id="PS51198"/>
    </source>
</evidence>
<dbReference type="Pfam" id="PF13361">
    <property type="entry name" value="UvrD_C"/>
    <property type="match status" value="1"/>
</dbReference>
<evidence type="ECO:0000256" key="8">
    <source>
        <dbReference type="ARBA" id="ARBA00023125"/>
    </source>
</evidence>
<dbReference type="InterPro" id="IPR000212">
    <property type="entry name" value="DNA_helicase_UvrD/REP"/>
</dbReference>
<keyword evidence="2 15" id="KW-0547">Nucleotide-binding</keyword>
<evidence type="ECO:0000256" key="12">
    <source>
        <dbReference type="ARBA" id="ARBA00034808"/>
    </source>
</evidence>
<dbReference type="EC" id="5.6.2.4" evidence="12"/>
<dbReference type="InterPro" id="IPR027417">
    <property type="entry name" value="P-loop_NTPase"/>
</dbReference>
<dbReference type="PANTHER" id="PTHR11070">
    <property type="entry name" value="UVRD / RECB / PCRA DNA HELICASE FAMILY MEMBER"/>
    <property type="match status" value="1"/>
</dbReference>
<evidence type="ECO:0000256" key="9">
    <source>
        <dbReference type="ARBA" id="ARBA00023204"/>
    </source>
</evidence>
<name>A0A517SFH7_9PLAN</name>
<feature type="domain" description="UvrD-like helicase ATP-binding" evidence="17">
    <location>
        <begin position="2"/>
        <end position="433"/>
    </location>
</feature>
<evidence type="ECO:0000256" key="7">
    <source>
        <dbReference type="ARBA" id="ARBA00022840"/>
    </source>
</evidence>
<dbReference type="AlphaFoldDB" id="A0A517SFH7"/>
<evidence type="ECO:0000256" key="6">
    <source>
        <dbReference type="ARBA" id="ARBA00022839"/>
    </source>
</evidence>
<dbReference type="PROSITE" id="PS51198">
    <property type="entry name" value="UVRD_HELICASE_ATP_BIND"/>
    <property type="match status" value="1"/>
</dbReference>
<dbReference type="GO" id="GO:0005829">
    <property type="term" value="C:cytosol"/>
    <property type="evidence" value="ECO:0007669"/>
    <property type="project" value="TreeGrafter"/>
</dbReference>
<keyword evidence="8" id="KW-0238">DNA-binding</keyword>
<dbReference type="Proteomes" id="UP000315700">
    <property type="component" value="Chromosome"/>
</dbReference>
<evidence type="ECO:0000313" key="20">
    <source>
        <dbReference type="Proteomes" id="UP000315700"/>
    </source>
</evidence>
<comment type="catalytic activity">
    <reaction evidence="14">
        <text>ATP + H2O = ADP + phosphate + H(+)</text>
        <dbReference type="Rhea" id="RHEA:13065"/>
        <dbReference type="ChEBI" id="CHEBI:15377"/>
        <dbReference type="ChEBI" id="CHEBI:15378"/>
        <dbReference type="ChEBI" id="CHEBI:30616"/>
        <dbReference type="ChEBI" id="CHEBI:43474"/>
        <dbReference type="ChEBI" id="CHEBI:456216"/>
        <dbReference type="EC" id="5.6.2.4"/>
    </reaction>
</comment>
<evidence type="ECO:0000256" key="10">
    <source>
        <dbReference type="ARBA" id="ARBA00023235"/>
    </source>
</evidence>